<feature type="region of interest" description="Disordered" evidence="1">
    <location>
        <begin position="235"/>
        <end position="268"/>
    </location>
</feature>
<evidence type="ECO:0000256" key="1">
    <source>
        <dbReference type="SAM" id="MobiDB-lite"/>
    </source>
</evidence>
<evidence type="ECO:0000259" key="2">
    <source>
        <dbReference type="Pfam" id="PF07510"/>
    </source>
</evidence>
<dbReference type="PANTHER" id="PTHR24094:SF15">
    <property type="entry name" value="AMP-DEPENDENT SYNTHETASE_LIGASE DOMAIN-CONTAINING PROTEIN-RELATED"/>
    <property type="match status" value="1"/>
</dbReference>
<dbReference type="InterPro" id="IPR011089">
    <property type="entry name" value="GmrSD_C"/>
</dbReference>
<dbReference type="Pfam" id="PF07510">
    <property type="entry name" value="GmrSD_C"/>
    <property type="match status" value="1"/>
</dbReference>
<dbReference type="InterPro" id="IPR022236">
    <property type="entry name" value="DUF3761"/>
</dbReference>
<feature type="compositionally biased region" description="Low complexity" evidence="1">
    <location>
        <begin position="250"/>
        <end position="264"/>
    </location>
</feature>
<proteinExistence type="predicted"/>
<dbReference type="Pfam" id="PF12587">
    <property type="entry name" value="DUF3761"/>
    <property type="match status" value="1"/>
</dbReference>
<gene>
    <name evidence="3" type="ORF">MU0083_001221</name>
</gene>
<feature type="domain" description="GmrSD restriction endonucleases C-terminal" evidence="2">
    <location>
        <begin position="90"/>
        <end position="225"/>
    </location>
</feature>
<sequence length="324" mass="35204">MTRRTRFALLGIALACIIVVIALCLVSRGGASNTSTAVTSSYPASSLSPLEKLARLSVKGRAPKSGYDRVLFGTPWSDDVTVEGGHNGCDTRNDILRRDLTGIGFAAGESCTVLSGVLNDPYTAETVLYQTGSANLIDIDHIVPLADAWQKGAQGWDELTRRNFANDPLNLQTTIAEVNRRKGAGDAATWLPANVSYRCTYATRIVDVKTRYRLWVTEDEREALTYLLRRCETTGTATPLSPVPSHSAGTTSTRSPTSTRSTKTYRVPTPPCYRNVNGDCITLPGNFPHPPDGANALCRDDTYSFAEHRRGSCARHGGVYAWLD</sequence>
<dbReference type="RefSeq" id="WP_308476242.1">
    <property type="nucleotide sequence ID" value="NZ_OY726394.1"/>
</dbReference>
<protein>
    <submittedName>
        <fullName evidence="3">DUF3761 domain-containing protein</fullName>
    </submittedName>
</protein>
<dbReference type="Proteomes" id="UP001190336">
    <property type="component" value="Chromosome"/>
</dbReference>
<organism evidence="3 4">
    <name type="scientific">[Mycobacterium] kokjensenii</name>
    <dbReference type="NCBI Taxonomy" id="3064287"/>
    <lineage>
        <taxon>Bacteria</taxon>
        <taxon>Bacillati</taxon>
        <taxon>Actinomycetota</taxon>
        <taxon>Actinomycetes</taxon>
        <taxon>Mycobacteriales</taxon>
        <taxon>Mycobacteriaceae</taxon>
        <taxon>Mycolicibacter</taxon>
    </lineage>
</organism>
<name>A0ABN9MV75_9MYCO</name>
<keyword evidence="4" id="KW-1185">Reference proteome</keyword>
<dbReference type="EMBL" id="OY726394">
    <property type="protein sequence ID" value="CAJ1495681.1"/>
    <property type="molecule type" value="Genomic_DNA"/>
</dbReference>
<accession>A0ABN9MV75</accession>
<dbReference type="PANTHER" id="PTHR24094">
    <property type="entry name" value="SECRETED PROTEIN"/>
    <property type="match status" value="1"/>
</dbReference>
<evidence type="ECO:0000313" key="4">
    <source>
        <dbReference type="Proteomes" id="UP001190336"/>
    </source>
</evidence>
<reference evidence="3 4" key="1">
    <citation type="submission" date="2023-08" db="EMBL/GenBank/DDBJ databases">
        <authorList>
            <person name="Folkvardsen B D."/>
            <person name="Norman A."/>
        </authorList>
    </citation>
    <scope>NUCLEOTIDE SEQUENCE [LARGE SCALE GENOMIC DNA]</scope>
    <source>
        <strain evidence="3 4">Mu0083</strain>
    </source>
</reference>
<evidence type="ECO:0000313" key="3">
    <source>
        <dbReference type="EMBL" id="CAJ1495681.1"/>
    </source>
</evidence>